<dbReference type="SUPFAM" id="SSF82199">
    <property type="entry name" value="SET domain"/>
    <property type="match status" value="1"/>
</dbReference>
<dbReference type="InterPro" id="IPR050600">
    <property type="entry name" value="SETD3_SETD6_MTase"/>
</dbReference>
<evidence type="ECO:0000256" key="1">
    <source>
        <dbReference type="ARBA" id="ARBA00022603"/>
    </source>
</evidence>
<dbReference type="InterPro" id="IPR001214">
    <property type="entry name" value="SET_dom"/>
</dbReference>
<dbReference type="OMA" id="CPFEYAI"/>
<dbReference type="HOGENOM" id="CLU_030667_1_0_1"/>
<feature type="domain" description="SET" evidence="4">
    <location>
        <begin position="17"/>
        <end position="238"/>
    </location>
</feature>
<reference evidence="5 6" key="1">
    <citation type="journal article" date="2011" name="Science">
        <title>Comparative functional genomics of the fission yeasts.</title>
        <authorList>
            <person name="Rhind N."/>
            <person name="Chen Z."/>
            <person name="Yassour M."/>
            <person name="Thompson D.A."/>
            <person name="Haas B.J."/>
            <person name="Habib N."/>
            <person name="Wapinski I."/>
            <person name="Roy S."/>
            <person name="Lin M.F."/>
            <person name="Heiman D.I."/>
            <person name="Young S.K."/>
            <person name="Furuya K."/>
            <person name="Guo Y."/>
            <person name="Pidoux A."/>
            <person name="Chen H.M."/>
            <person name="Robbertse B."/>
            <person name="Goldberg J.M."/>
            <person name="Aoki K."/>
            <person name="Bayne E.H."/>
            <person name="Berlin A.M."/>
            <person name="Desjardins C.A."/>
            <person name="Dobbs E."/>
            <person name="Dukaj L."/>
            <person name="Fan L."/>
            <person name="FitzGerald M.G."/>
            <person name="French C."/>
            <person name="Gujja S."/>
            <person name="Hansen K."/>
            <person name="Keifenheim D."/>
            <person name="Levin J.Z."/>
            <person name="Mosher R.A."/>
            <person name="Mueller C.A."/>
            <person name="Pfiffner J."/>
            <person name="Priest M."/>
            <person name="Russ C."/>
            <person name="Smialowska A."/>
            <person name="Swoboda P."/>
            <person name="Sykes S.M."/>
            <person name="Vaughn M."/>
            <person name="Vengrova S."/>
            <person name="Yoder R."/>
            <person name="Zeng Q."/>
            <person name="Allshire R."/>
            <person name="Baulcombe D."/>
            <person name="Birren B.W."/>
            <person name="Brown W."/>
            <person name="Ekwall K."/>
            <person name="Kellis M."/>
            <person name="Leatherwood J."/>
            <person name="Levin H."/>
            <person name="Margalit H."/>
            <person name="Martienssen R."/>
            <person name="Nieduszynski C.A."/>
            <person name="Spatafora J.W."/>
            <person name="Friedman N."/>
            <person name="Dalgaard J.Z."/>
            <person name="Baumann P."/>
            <person name="Niki H."/>
            <person name="Regev A."/>
            <person name="Nusbaum C."/>
        </authorList>
    </citation>
    <scope>NUCLEOTIDE SEQUENCE [LARGE SCALE GENOMIC DNA]</scope>
    <source>
        <strain evidence="6">yFS286</strain>
    </source>
</reference>
<dbReference type="Gene3D" id="3.90.1410.10">
    <property type="entry name" value="set domain protein methyltransferase, domain 1"/>
    <property type="match status" value="1"/>
</dbReference>
<dbReference type="Gene3D" id="3.90.1420.10">
    <property type="entry name" value="Rubisco LSMT, substrate-binding domain"/>
    <property type="match status" value="1"/>
</dbReference>
<dbReference type="eggNOG" id="KOG1337">
    <property type="taxonomic scope" value="Eukaryota"/>
</dbReference>
<dbReference type="CDD" id="cd19180">
    <property type="entry name" value="SET_SpSET10-like"/>
    <property type="match status" value="1"/>
</dbReference>
<dbReference type="InterPro" id="IPR046341">
    <property type="entry name" value="SET_dom_sf"/>
</dbReference>
<dbReference type="PANTHER" id="PTHR13271">
    <property type="entry name" value="UNCHARACTERIZED PUTATIVE METHYLTRANSFERASE"/>
    <property type="match status" value="1"/>
</dbReference>
<evidence type="ECO:0000313" key="5">
    <source>
        <dbReference type="EMBL" id="EPX74259.1"/>
    </source>
</evidence>
<keyword evidence="6" id="KW-1185">Reference proteome</keyword>
<sequence>MDRLLTEAHRNGCKLNENVEFISSVDEFSTYGNFVATAKTDIEADELLISCPFEYAITYETAIISLQSINAEFKSLSPEIVMYTFLALERLKASDSKWAAYIEYLPKSFDTPTYFNDEDKQFLKATNIEFALQDRLHNWRHAYEDVLKLGSFSENQFTLDLFIWAATVFTSRCFSSTLINSSISKEDATPILLPLIDSLNHKAMQPILWKTDVRDTMSIQLVSQNTTSRGQQIFNNYGPKGNEELLLGYGFCLKNNAFDTVALRVSVHPDLPYRQEKTLVLQQDNAFELNNLIFFLQKDADFSAFEKVLQCLTVVSASSLELKRIMAHQALFGLSSYSSSLRGKIKSFEILLMYINSRLQLLIENNPEKTPVNIRQQYASVYREGQIKILEQSLNQVKNFMEVELKKVYHPLPHLLQYLVLNSISIFLLQHPNFAPLSKVITELYGTTDAESIASSEEQDNVVLLMCLYCLSAQEALPFSIEMLQEGYPASSTEEGDEVFEIFDEMIFQKYPDVFGNKKIFNKENMSWALQLINEESIDFSGFTFVVVHA</sequence>
<proteinExistence type="predicted"/>
<dbReference type="RefSeq" id="XP_013017412.1">
    <property type="nucleotide sequence ID" value="XM_013161958.1"/>
</dbReference>
<keyword evidence="1 5" id="KW-0489">Methyltransferase</keyword>
<evidence type="ECO:0000256" key="2">
    <source>
        <dbReference type="ARBA" id="ARBA00022679"/>
    </source>
</evidence>
<protein>
    <submittedName>
        <fullName evidence="5">Lysine methyltransferase</fullName>
    </submittedName>
</protein>
<dbReference type="VEuPathDB" id="FungiDB:SOCG_03470"/>
<keyword evidence="3" id="KW-0949">S-adenosyl-L-methionine</keyword>
<evidence type="ECO:0000256" key="3">
    <source>
        <dbReference type="ARBA" id="ARBA00022691"/>
    </source>
</evidence>
<dbReference type="PROSITE" id="PS50280">
    <property type="entry name" value="SET"/>
    <property type="match status" value="1"/>
</dbReference>
<dbReference type="InterPro" id="IPR036464">
    <property type="entry name" value="Rubisco_LSMT_subst-bd_sf"/>
</dbReference>
<evidence type="ECO:0000313" key="6">
    <source>
        <dbReference type="Proteomes" id="UP000016088"/>
    </source>
</evidence>
<dbReference type="AlphaFoldDB" id="S9RJV9"/>
<dbReference type="GO" id="GO:0032259">
    <property type="term" value="P:methylation"/>
    <property type="evidence" value="ECO:0007669"/>
    <property type="project" value="UniProtKB-KW"/>
</dbReference>
<dbReference type="GO" id="GO:0005634">
    <property type="term" value="C:nucleus"/>
    <property type="evidence" value="ECO:0007669"/>
    <property type="project" value="TreeGrafter"/>
</dbReference>
<organism evidence="5 6">
    <name type="scientific">Schizosaccharomyces octosporus (strain yFS286)</name>
    <name type="common">Fission yeast</name>
    <name type="synonym">Octosporomyces octosporus</name>
    <dbReference type="NCBI Taxonomy" id="483514"/>
    <lineage>
        <taxon>Eukaryota</taxon>
        <taxon>Fungi</taxon>
        <taxon>Dikarya</taxon>
        <taxon>Ascomycota</taxon>
        <taxon>Taphrinomycotina</taxon>
        <taxon>Schizosaccharomycetes</taxon>
        <taxon>Schizosaccharomycetales</taxon>
        <taxon>Schizosaccharomycetaceae</taxon>
        <taxon>Schizosaccharomyces</taxon>
    </lineage>
</organism>
<accession>S9RJV9</accession>
<dbReference type="PANTHER" id="PTHR13271:SF147">
    <property type="entry name" value="PROTEIN-LYSINE N-METHYLTRANSFERASE EFM1-RELATED"/>
    <property type="match status" value="1"/>
</dbReference>
<gene>
    <name evidence="5" type="ORF">SOCG_03470</name>
</gene>
<dbReference type="OrthoDB" id="42889at2759"/>
<dbReference type="EMBL" id="KE503206">
    <property type="protein sequence ID" value="EPX74259.1"/>
    <property type="molecule type" value="Genomic_DNA"/>
</dbReference>
<dbReference type="GeneID" id="25032442"/>
<keyword evidence="2" id="KW-0808">Transferase</keyword>
<dbReference type="InterPro" id="IPR044432">
    <property type="entry name" value="Set10/Efm1_SET"/>
</dbReference>
<evidence type="ECO:0000259" key="4">
    <source>
        <dbReference type="PROSITE" id="PS50280"/>
    </source>
</evidence>
<name>S9RJV9_SCHOY</name>
<dbReference type="Proteomes" id="UP000016088">
    <property type="component" value="Unassembled WGS sequence"/>
</dbReference>
<dbReference type="GO" id="GO:0016279">
    <property type="term" value="F:protein-lysine N-methyltransferase activity"/>
    <property type="evidence" value="ECO:0007669"/>
    <property type="project" value="EnsemblFungi"/>
</dbReference>